<protein>
    <submittedName>
        <fullName evidence="2">Glyoxalase</fullName>
    </submittedName>
</protein>
<sequence length="160" mass="17670">MSVKGIAHIAIQAKDYRATISFYIDVLGFKLGHHWSLPAFQIKEASMLISPDQKTCIEIFDNDAVIAAQGKKALSEEEVAHGALLHFAFYVDNVDEIYQKALAHGAKAFIAPDSISLGDPPLQIRNAIIHSPNGEVIEFLEEVDFDMSTYTTSYKEVSKA</sequence>
<reference evidence="2 3" key="1">
    <citation type="submission" date="2016-10" db="EMBL/GenBank/DDBJ databases">
        <title>Paenibacillus species isolates.</title>
        <authorList>
            <person name="Beno S.M."/>
        </authorList>
    </citation>
    <scope>NUCLEOTIDE SEQUENCE [LARGE SCALE GENOMIC DNA]</scope>
    <source>
        <strain evidence="2 3">FSL H7-0710</strain>
    </source>
</reference>
<gene>
    <name evidence="2" type="ORF">BSK52_19960</name>
</gene>
<dbReference type="InterPro" id="IPR029068">
    <property type="entry name" value="Glyas_Bleomycin-R_OHBP_Dase"/>
</dbReference>
<comment type="caution">
    <text evidence="2">The sequence shown here is derived from an EMBL/GenBank/DDBJ whole genome shotgun (WGS) entry which is preliminary data.</text>
</comment>
<evidence type="ECO:0000313" key="3">
    <source>
        <dbReference type="Proteomes" id="UP000187439"/>
    </source>
</evidence>
<proteinExistence type="predicted"/>
<dbReference type="InterPro" id="IPR004360">
    <property type="entry name" value="Glyas_Fos-R_dOase_dom"/>
</dbReference>
<dbReference type="OrthoDB" id="9795618at2"/>
<dbReference type="EMBL" id="MPTC01000019">
    <property type="protein sequence ID" value="OMD38160.1"/>
    <property type="molecule type" value="Genomic_DNA"/>
</dbReference>
<dbReference type="InterPro" id="IPR037523">
    <property type="entry name" value="VOC_core"/>
</dbReference>
<evidence type="ECO:0000313" key="2">
    <source>
        <dbReference type="EMBL" id="OMD38160.1"/>
    </source>
</evidence>
<dbReference type="Proteomes" id="UP000187439">
    <property type="component" value="Unassembled WGS sequence"/>
</dbReference>
<feature type="domain" description="VOC" evidence="1">
    <location>
        <begin position="5"/>
        <end position="142"/>
    </location>
</feature>
<dbReference type="AlphaFoldDB" id="A0A1R0XSU1"/>
<accession>A0A1R0XSU1</accession>
<dbReference type="Gene3D" id="3.10.180.10">
    <property type="entry name" value="2,3-Dihydroxybiphenyl 1,2-Dioxygenase, domain 1"/>
    <property type="match status" value="1"/>
</dbReference>
<dbReference type="SUPFAM" id="SSF54593">
    <property type="entry name" value="Glyoxalase/Bleomycin resistance protein/Dihydroxybiphenyl dioxygenase"/>
    <property type="match status" value="1"/>
</dbReference>
<organism evidence="2 3">
    <name type="scientific">Paenibacillus odorifer</name>
    <dbReference type="NCBI Taxonomy" id="189426"/>
    <lineage>
        <taxon>Bacteria</taxon>
        <taxon>Bacillati</taxon>
        <taxon>Bacillota</taxon>
        <taxon>Bacilli</taxon>
        <taxon>Bacillales</taxon>
        <taxon>Paenibacillaceae</taxon>
        <taxon>Paenibacillus</taxon>
    </lineage>
</organism>
<dbReference type="CDD" id="cd06587">
    <property type="entry name" value="VOC"/>
    <property type="match status" value="1"/>
</dbReference>
<dbReference type="RefSeq" id="WP_076120386.1">
    <property type="nucleotide sequence ID" value="NZ_MPTC01000019.1"/>
</dbReference>
<evidence type="ECO:0000259" key="1">
    <source>
        <dbReference type="PROSITE" id="PS51819"/>
    </source>
</evidence>
<dbReference type="PROSITE" id="PS51819">
    <property type="entry name" value="VOC"/>
    <property type="match status" value="1"/>
</dbReference>
<dbReference type="Pfam" id="PF00903">
    <property type="entry name" value="Glyoxalase"/>
    <property type="match status" value="1"/>
</dbReference>
<name>A0A1R0XSU1_9BACL</name>